<reference evidence="23" key="1">
    <citation type="submission" date="2019-12" db="EMBL/GenBank/DDBJ databases">
        <title>Complete genome of Terracaulis silvestris 0127_4.</title>
        <authorList>
            <person name="Vieira S."/>
            <person name="Riedel T."/>
            <person name="Sproer C."/>
            <person name="Pascual J."/>
            <person name="Boedeker C."/>
            <person name="Overmann J."/>
        </authorList>
    </citation>
    <scope>NUCLEOTIDE SEQUENCE [LARGE SCALE GENOMIC DNA]</scope>
    <source>
        <strain evidence="23">0127_4</strain>
    </source>
</reference>
<dbReference type="CDD" id="cd07906">
    <property type="entry name" value="Adenylation_DNA_ligase_LigD_LigC"/>
    <property type="match status" value="1"/>
</dbReference>
<keyword evidence="11" id="KW-0269">Exonuclease</keyword>
<dbReference type="InterPro" id="IPR033651">
    <property type="entry name" value="PaeLigD_Pol-like"/>
</dbReference>
<dbReference type="NCBIfam" id="NF004628">
    <property type="entry name" value="PRK05972.1"/>
    <property type="match status" value="1"/>
</dbReference>
<keyword evidence="14" id="KW-0238">DNA-binding</keyword>
<dbReference type="InterPro" id="IPR052171">
    <property type="entry name" value="NHEJ_LigD"/>
</dbReference>
<evidence type="ECO:0000256" key="19">
    <source>
        <dbReference type="ARBA" id="ARBA00029943"/>
    </source>
</evidence>
<evidence type="ECO:0000256" key="3">
    <source>
        <dbReference type="ARBA" id="ARBA00022598"/>
    </source>
</evidence>
<dbReference type="GO" id="GO:0003910">
    <property type="term" value="F:DNA ligase (ATP) activity"/>
    <property type="evidence" value="ECO:0007669"/>
    <property type="project" value="UniProtKB-EC"/>
</dbReference>
<dbReference type="NCBIfam" id="TIGR02778">
    <property type="entry name" value="ligD_pol"/>
    <property type="match status" value="1"/>
</dbReference>
<evidence type="ECO:0000256" key="15">
    <source>
        <dbReference type="ARBA" id="ARBA00023172"/>
    </source>
</evidence>
<dbReference type="Pfam" id="PF04679">
    <property type="entry name" value="DNA_ligase_A_C"/>
    <property type="match status" value="1"/>
</dbReference>
<sequence length="819" mass="89605">MAKKSVKAGDTVGDLVEYNRKRDFKKTSEPAGGNLKDAGGMFVVQKHAATRLHYDFRLEHGGVLMSWAVPQGPSLDPSVKRLAVRTENHPIEYGSFEGVIPKGEYGAGSVIIWDTGKVKWLLDPDVGMAKGELKFVLAGERLKGEFHMVKIKPREGERGNPWLLFKSKDAFAGKEDPVARSVTSIVSGRTIEDVRSGGARVWSKGGERAPKAAKPPRWPFVEPALATRVEKAPPGDNWIHEIKYDGYRIQAAVSGDSVKLFTRTGLDWTGKFQPIADALAALNLKDVLLDGEAAVAQANGKTDFSALQASLENGVAKGVSYFVFDLLAQGTKDLRKTPLSERKEILDELLSKAKAPIRVSPYFEGGGPQVLEAFQEKGLEGVVSKKASSTYQSGRTNAWLKVKLVNEQEFIIIGYQPSARGRQFASLMLADKVDGKLQYRGNVGTGFNDKTLASIYEKLSRIERAKPALTVPREAAKGAKWVEPKLVAQVKFAEFTSEGAVRHGVFLGLRGDKPAKDVTSEQAAPAMKTRVRLTHPDKVLFPESGVTKAELAAYLDMAADRMGPHLYGRPVSLVRAPDGVGKQTFFQKHAMKGMPDDIKLIPITESDGKPEEYLTLPNATAIVSAAQISALEFHLWGSRNDDLEHPDRMVFDLDPDEGLDFEIVKRAAFDIKALLESADLPSFAMITGGKGIHIVLNLKRKHTFDEIKEFSGAVADQIEALDPKRFVANMSKAKRKGRIFVDYLRNGRGATAIAPYSPRARGTAPIAVPVTWTELKTIPSASVFKIKDMSARLAEPDPWADYAKNAVQITKAVRGKLGL</sequence>
<dbReference type="CDD" id="cd07971">
    <property type="entry name" value="OBF_DNA_ligase_LigD"/>
    <property type="match status" value="1"/>
</dbReference>
<dbReference type="InterPro" id="IPR014144">
    <property type="entry name" value="LigD_PE_domain"/>
</dbReference>
<dbReference type="EMBL" id="CP047045">
    <property type="protein sequence ID" value="QGZ93471.1"/>
    <property type="molecule type" value="Genomic_DNA"/>
</dbReference>
<evidence type="ECO:0000256" key="10">
    <source>
        <dbReference type="ARBA" id="ARBA00022801"/>
    </source>
</evidence>
<dbReference type="InterPro" id="IPR012310">
    <property type="entry name" value="DNA_ligase_ATP-dep_cent"/>
</dbReference>
<dbReference type="GO" id="GO:0006281">
    <property type="term" value="P:DNA repair"/>
    <property type="evidence" value="ECO:0007669"/>
    <property type="project" value="UniProtKB-KW"/>
</dbReference>
<dbReference type="InterPro" id="IPR014146">
    <property type="entry name" value="LigD_ligase_dom"/>
</dbReference>
<evidence type="ECO:0000256" key="16">
    <source>
        <dbReference type="ARBA" id="ARBA00023204"/>
    </source>
</evidence>
<evidence type="ECO:0000256" key="14">
    <source>
        <dbReference type="ARBA" id="ARBA00023125"/>
    </source>
</evidence>
<evidence type="ECO:0000256" key="18">
    <source>
        <dbReference type="ARBA" id="ARBA00023268"/>
    </source>
</evidence>
<protein>
    <recommendedName>
        <fullName evidence="2">DNA ligase (ATP)</fullName>
        <ecNumber evidence="2">6.5.1.1</ecNumber>
    </recommendedName>
    <alternativeName>
        <fullName evidence="19">NHEJ DNA polymerase</fullName>
    </alternativeName>
</protein>
<keyword evidence="4" id="KW-0808">Transferase</keyword>
<dbReference type="KEGG" id="tsv:DSM104635_00281"/>
<dbReference type="SUPFAM" id="SSF50249">
    <property type="entry name" value="Nucleic acid-binding proteins"/>
    <property type="match status" value="1"/>
</dbReference>
<evidence type="ECO:0000256" key="8">
    <source>
        <dbReference type="ARBA" id="ARBA00022741"/>
    </source>
</evidence>
<dbReference type="RefSeq" id="WP_158764474.1">
    <property type="nucleotide sequence ID" value="NZ_CP047045.1"/>
</dbReference>
<proteinExistence type="predicted"/>
<dbReference type="PANTHER" id="PTHR42705:SF2">
    <property type="entry name" value="BIFUNCTIONAL NON-HOMOLOGOUS END JOINING PROTEIN LIGD"/>
    <property type="match status" value="1"/>
</dbReference>
<keyword evidence="10" id="KW-0378">Hydrolase</keyword>
<dbReference type="Gene3D" id="3.30.470.30">
    <property type="entry name" value="DNA ligase/mRNA capping enzyme"/>
    <property type="match status" value="1"/>
</dbReference>
<evidence type="ECO:0000256" key="4">
    <source>
        <dbReference type="ARBA" id="ARBA00022679"/>
    </source>
</evidence>
<name>A0A6I6MIE1_9CAUL</name>
<evidence type="ECO:0000256" key="11">
    <source>
        <dbReference type="ARBA" id="ARBA00022839"/>
    </source>
</evidence>
<evidence type="ECO:0000256" key="6">
    <source>
        <dbReference type="ARBA" id="ARBA00022722"/>
    </source>
</evidence>
<dbReference type="InterPro" id="IPR012340">
    <property type="entry name" value="NA-bd_OB-fold"/>
</dbReference>
<evidence type="ECO:0000259" key="21">
    <source>
        <dbReference type="PROSITE" id="PS50160"/>
    </source>
</evidence>
<comment type="catalytic activity">
    <reaction evidence="20">
        <text>ATP + (deoxyribonucleotide)n-3'-hydroxyl + 5'-phospho-(deoxyribonucleotide)m = (deoxyribonucleotide)n+m + AMP + diphosphate.</text>
        <dbReference type="EC" id="6.5.1.1"/>
    </reaction>
</comment>
<keyword evidence="7" id="KW-0479">Metal-binding</keyword>
<dbReference type="PROSITE" id="PS50160">
    <property type="entry name" value="DNA_LIGASE_A3"/>
    <property type="match status" value="1"/>
</dbReference>
<keyword evidence="3 22" id="KW-0436">Ligase</keyword>
<dbReference type="Gene3D" id="3.90.920.10">
    <property type="entry name" value="DNA primase, PRIM domain"/>
    <property type="match status" value="1"/>
</dbReference>
<evidence type="ECO:0000256" key="17">
    <source>
        <dbReference type="ARBA" id="ARBA00023211"/>
    </source>
</evidence>
<keyword evidence="13" id="KW-0239">DNA-directed DNA polymerase</keyword>
<keyword evidence="6" id="KW-0540">Nuclease</keyword>
<evidence type="ECO:0000256" key="2">
    <source>
        <dbReference type="ARBA" id="ARBA00012727"/>
    </source>
</evidence>
<dbReference type="NCBIfam" id="TIGR02779">
    <property type="entry name" value="NHEJ_ligase_lig"/>
    <property type="match status" value="1"/>
</dbReference>
<dbReference type="Gene3D" id="3.30.1490.70">
    <property type="match status" value="1"/>
</dbReference>
<keyword evidence="16" id="KW-0234">DNA repair</keyword>
<gene>
    <name evidence="22" type="ORF">DSM104635_00281</name>
</gene>
<accession>A0A6I6MIE1</accession>
<dbReference type="NCBIfam" id="TIGR02777">
    <property type="entry name" value="LigD_PE_dom"/>
    <property type="match status" value="1"/>
</dbReference>
<evidence type="ECO:0000256" key="9">
    <source>
        <dbReference type="ARBA" id="ARBA00022763"/>
    </source>
</evidence>
<keyword evidence="15" id="KW-0233">DNA recombination</keyword>
<keyword evidence="12" id="KW-0067">ATP-binding</keyword>
<evidence type="ECO:0000256" key="5">
    <source>
        <dbReference type="ARBA" id="ARBA00022695"/>
    </source>
</evidence>
<dbReference type="GO" id="GO:0004527">
    <property type="term" value="F:exonuclease activity"/>
    <property type="evidence" value="ECO:0007669"/>
    <property type="project" value="UniProtKB-KW"/>
</dbReference>
<dbReference type="AlphaFoldDB" id="A0A6I6MIE1"/>
<keyword evidence="5" id="KW-0548">Nucleotidyltransferase</keyword>
<feature type="domain" description="ATP-dependent DNA ligase family profile" evidence="21">
    <location>
        <begin position="319"/>
        <end position="403"/>
    </location>
</feature>
<evidence type="ECO:0000256" key="7">
    <source>
        <dbReference type="ARBA" id="ARBA00022723"/>
    </source>
</evidence>
<keyword evidence="18" id="KW-0511">Multifunctional enzyme</keyword>
<evidence type="ECO:0000256" key="13">
    <source>
        <dbReference type="ARBA" id="ARBA00022932"/>
    </source>
</evidence>
<dbReference type="GO" id="GO:0005524">
    <property type="term" value="F:ATP binding"/>
    <property type="evidence" value="ECO:0007669"/>
    <property type="project" value="UniProtKB-KW"/>
</dbReference>
<dbReference type="NCBIfam" id="TIGR02776">
    <property type="entry name" value="NHEJ_ligase_prk"/>
    <property type="match status" value="1"/>
</dbReference>
<comment type="cofactor">
    <cofactor evidence="1">
        <name>Mn(2+)</name>
        <dbReference type="ChEBI" id="CHEBI:29035"/>
    </cofactor>
</comment>
<dbReference type="CDD" id="cd04862">
    <property type="entry name" value="PaeLigD_Pol_like"/>
    <property type="match status" value="1"/>
</dbReference>
<evidence type="ECO:0000256" key="20">
    <source>
        <dbReference type="ARBA" id="ARBA00034003"/>
    </source>
</evidence>
<dbReference type="GO" id="GO:0003887">
    <property type="term" value="F:DNA-directed DNA polymerase activity"/>
    <property type="evidence" value="ECO:0007669"/>
    <property type="project" value="UniProtKB-KW"/>
</dbReference>
<dbReference type="Pfam" id="PF13298">
    <property type="entry name" value="LigD_N"/>
    <property type="match status" value="1"/>
</dbReference>
<keyword evidence="9" id="KW-0227">DNA damage</keyword>
<keyword evidence="23" id="KW-1185">Reference proteome</keyword>
<dbReference type="GO" id="GO:0006310">
    <property type="term" value="P:DNA recombination"/>
    <property type="evidence" value="ECO:0007669"/>
    <property type="project" value="UniProtKB-KW"/>
</dbReference>
<dbReference type="Pfam" id="PF21686">
    <property type="entry name" value="LigD_Prim-Pol"/>
    <property type="match status" value="1"/>
</dbReference>
<dbReference type="Gene3D" id="2.40.50.140">
    <property type="entry name" value="Nucleic acid-binding proteins"/>
    <property type="match status" value="1"/>
</dbReference>
<dbReference type="InterPro" id="IPR012309">
    <property type="entry name" value="DNA_ligase_ATP-dep_C"/>
</dbReference>
<evidence type="ECO:0000256" key="1">
    <source>
        <dbReference type="ARBA" id="ARBA00001936"/>
    </source>
</evidence>
<organism evidence="22 23">
    <name type="scientific">Terricaulis silvestris</name>
    <dbReference type="NCBI Taxonomy" id="2686094"/>
    <lineage>
        <taxon>Bacteria</taxon>
        <taxon>Pseudomonadati</taxon>
        <taxon>Pseudomonadota</taxon>
        <taxon>Alphaproteobacteria</taxon>
        <taxon>Caulobacterales</taxon>
        <taxon>Caulobacteraceae</taxon>
        <taxon>Terricaulis</taxon>
    </lineage>
</organism>
<evidence type="ECO:0000256" key="12">
    <source>
        <dbReference type="ARBA" id="ARBA00022840"/>
    </source>
</evidence>
<dbReference type="GO" id="GO:0003677">
    <property type="term" value="F:DNA binding"/>
    <property type="evidence" value="ECO:0007669"/>
    <property type="project" value="UniProtKB-KW"/>
</dbReference>
<dbReference type="Proteomes" id="UP000431269">
    <property type="component" value="Chromosome"/>
</dbReference>
<evidence type="ECO:0000313" key="22">
    <source>
        <dbReference type="EMBL" id="QGZ93471.1"/>
    </source>
</evidence>
<dbReference type="SUPFAM" id="SSF56091">
    <property type="entry name" value="DNA ligase/mRNA capping enzyme, catalytic domain"/>
    <property type="match status" value="1"/>
</dbReference>
<dbReference type="GO" id="GO:0046872">
    <property type="term" value="F:metal ion binding"/>
    <property type="evidence" value="ECO:0007669"/>
    <property type="project" value="UniProtKB-KW"/>
</dbReference>
<dbReference type="InterPro" id="IPR014143">
    <property type="entry name" value="NHEJ_ligase_prk"/>
</dbReference>
<dbReference type="InterPro" id="IPR014145">
    <property type="entry name" value="LigD_pol_dom"/>
</dbReference>
<dbReference type="Pfam" id="PF01068">
    <property type="entry name" value="DNA_ligase_A_M"/>
    <property type="match status" value="1"/>
</dbReference>
<dbReference type="EC" id="6.5.1.1" evidence="2"/>
<keyword evidence="17" id="KW-0464">Manganese</keyword>
<keyword evidence="8" id="KW-0547">Nucleotide-binding</keyword>
<dbReference type="PANTHER" id="PTHR42705">
    <property type="entry name" value="BIFUNCTIONAL NON-HOMOLOGOUS END JOINING PROTEIN LIGD"/>
    <property type="match status" value="1"/>
</dbReference>
<evidence type="ECO:0000313" key="23">
    <source>
        <dbReference type="Proteomes" id="UP000431269"/>
    </source>
</evidence>